<dbReference type="Pfam" id="PF05685">
    <property type="entry name" value="Uma2"/>
    <property type="match status" value="1"/>
</dbReference>
<evidence type="ECO:0000313" key="2">
    <source>
        <dbReference type="EMBL" id="MBB5056364.1"/>
    </source>
</evidence>
<dbReference type="GO" id="GO:0004519">
    <property type="term" value="F:endonuclease activity"/>
    <property type="evidence" value="ECO:0007669"/>
    <property type="project" value="UniProtKB-KW"/>
</dbReference>
<dbReference type="Proteomes" id="UP000540989">
    <property type="component" value="Unassembled WGS sequence"/>
</dbReference>
<dbReference type="Gene3D" id="3.90.1570.10">
    <property type="entry name" value="tt1808, chain A"/>
    <property type="match status" value="1"/>
</dbReference>
<gene>
    <name evidence="2" type="ORF">HDF16_001033</name>
</gene>
<sequence>MNLDLAEVALPMRLRLEQPMTDEEFLRFCAANNFLRVEREVNGEILVMTPANSRTSRINIQISRFLAEWAEEDGRGVAFDSSGGFTLPDGSMRSPDTAWILRSRWNALSDTQQSSFAPICPDFVIELRSPSDKLLAVRAKMEMWIANGAQVAWLIDPERTEISVYRPEEESPDFFFDPSSIQGTGVIAGFELIMARIWK</sequence>
<dbReference type="AlphaFoldDB" id="A0A7W7ZAJ4"/>
<keyword evidence="3" id="KW-1185">Reference proteome</keyword>
<protein>
    <submittedName>
        <fullName evidence="2">Uma2 family endonuclease</fullName>
    </submittedName>
</protein>
<dbReference type="InterPro" id="IPR008538">
    <property type="entry name" value="Uma2"/>
</dbReference>
<reference evidence="2 3" key="1">
    <citation type="submission" date="2020-08" db="EMBL/GenBank/DDBJ databases">
        <title>Genomic Encyclopedia of Type Strains, Phase IV (KMG-V): Genome sequencing to study the core and pangenomes of soil and plant-associated prokaryotes.</title>
        <authorList>
            <person name="Whitman W."/>
        </authorList>
    </citation>
    <scope>NUCLEOTIDE SEQUENCE [LARGE SCALE GENOMIC DNA]</scope>
    <source>
        <strain evidence="2 3">M8UP14</strain>
    </source>
</reference>
<dbReference type="CDD" id="cd06260">
    <property type="entry name" value="DUF820-like"/>
    <property type="match status" value="1"/>
</dbReference>
<dbReference type="EMBL" id="JACHIP010000001">
    <property type="protein sequence ID" value="MBB5056364.1"/>
    <property type="molecule type" value="Genomic_DNA"/>
</dbReference>
<keyword evidence="2" id="KW-0540">Nuclease</keyword>
<dbReference type="PANTHER" id="PTHR34107:SF7">
    <property type="entry name" value="SLR2092 PROTEIN"/>
    <property type="match status" value="1"/>
</dbReference>
<keyword evidence="2" id="KW-0255">Endonuclease</keyword>
<keyword evidence="2" id="KW-0378">Hydrolase</keyword>
<comment type="caution">
    <text evidence="2">The sequence shown here is derived from an EMBL/GenBank/DDBJ whole genome shotgun (WGS) entry which is preliminary data.</text>
</comment>
<evidence type="ECO:0000259" key="1">
    <source>
        <dbReference type="Pfam" id="PF05685"/>
    </source>
</evidence>
<dbReference type="InterPro" id="IPR012296">
    <property type="entry name" value="Nuclease_put_TT1808"/>
</dbReference>
<organism evidence="2 3">
    <name type="scientific">Granulicella aggregans</name>
    <dbReference type="NCBI Taxonomy" id="474949"/>
    <lineage>
        <taxon>Bacteria</taxon>
        <taxon>Pseudomonadati</taxon>
        <taxon>Acidobacteriota</taxon>
        <taxon>Terriglobia</taxon>
        <taxon>Terriglobales</taxon>
        <taxon>Acidobacteriaceae</taxon>
        <taxon>Granulicella</taxon>
    </lineage>
</organism>
<evidence type="ECO:0000313" key="3">
    <source>
        <dbReference type="Proteomes" id="UP000540989"/>
    </source>
</evidence>
<dbReference type="PANTHER" id="PTHR34107">
    <property type="entry name" value="SLL0198 PROTEIN-RELATED"/>
    <property type="match status" value="1"/>
</dbReference>
<accession>A0A7W7ZAJ4</accession>
<dbReference type="InterPro" id="IPR011335">
    <property type="entry name" value="Restrct_endonuc-II-like"/>
</dbReference>
<dbReference type="SUPFAM" id="SSF52980">
    <property type="entry name" value="Restriction endonuclease-like"/>
    <property type="match status" value="1"/>
</dbReference>
<proteinExistence type="predicted"/>
<name>A0A7W7ZAJ4_9BACT</name>
<feature type="domain" description="Putative restriction endonuclease" evidence="1">
    <location>
        <begin position="23"/>
        <end position="191"/>
    </location>
</feature>